<keyword evidence="2" id="KW-0597">Phosphoprotein</keyword>
<accession>A0A941F014</accession>
<dbReference type="EMBL" id="JAGSOG010000216">
    <property type="protein sequence ID" value="MBR7837604.1"/>
    <property type="molecule type" value="Genomic_DNA"/>
</dbReference>
<comment type="caution">
    <text evidence="4">The sequence shown here is derived from an EMBL/GenBank/DDBJ whole genome shotgun (WGS) entry which is preliminary data.</text>
</comment>
<sequence length="85" mass="8766">MNGPMTYEDLASLMKSRAGTPVEPADLASRSASPFGDFGLDSLGLLGVISELENRYGCSIDGEPEAHKSPGALLALVNDRVSAGA</sequence>
<dbReference type="Proteomes" id="UP000675781">
    <property type="component" value="Unassembled WGS sequence"/>
</dbReference>
<evidence type="ECO:0000313" key="4">
    <source>
        <dbReference type="EMBL" id="MBR7837604.1"/>
    </source>
</evidence>
<organism evidence="4 5">
    <name type="scientific">Actinospica durhamensis</name>
    <dbReference type="NCBI Taxonomy" id="1508375"/>
    <lineage>
        <taxon>Bacteria</taxon>
        <taxon>Bacillati</taxon>
        <taxon>Actinomycetota</taxon>
        <taxon>Actinomycetes</taxon>
        <taxon>Catenulisporales</taxon>
        <taxon>Actinospicaceae</taxon>
        <taxon>Actinospica</taxon>
    </lineage>
</organism>
<evidence type="ECO:0000259" key="3">
    <source>
        <dbReference type="Pfam" id="PF00550"/>
    </source>
</evidence>
<proteinExistence type="predicted"/>
<name>A0A941F014_9ACTN</name>
<feature type="domain" description="Carrier" evidence="3">
    <location>
        <begin position="31"/>
        <end position="74"/>
    </location>
</feature>
<evidence type="ECO:0000256" key="1">
    <source>
        <dbReference type="ARBA" id="ARBA00022450"/>
    </source>
</evidence>
<keyword evidence="5" id="KW-1185">Reference proteome</keyword>
<dbReference type="Gene3D" id="1.10.1200.10">
    <property type="entry name" value="ACP-like"/>
    <property type="match status" value="1"/>
</dbReference>
<dbReference type="InterPro" id="IPR009081">
    <property type="entry name" value="PP-bd_ACP"/>
</dbReference>
<dbReference type="AlphaFoldDB" id="A0A941F014"/>
<dbReference type="PROSITE" id="PS00012">
    <property type="entry name" value="PHOSPHOPANTETHEINE"/>
    <property type="match status" value="1"/>
</dbReference>
<evidence type="ECO:0000313" key="5">
    <source>
        <dbReference type="Proteomes" id="UP000675781"/>
    </source>
</evidence>
<gene>
    <name evidence="4" type="ORF">KDL01_30270</name>
</gene>
<evidence type="ECO:0000256" key="2">
    <source>
        <dbReference type="ARBA" id="ARBA00022553"/>
    </source>
</evidence>
<dbReference type="SUPFAM" id="SSF47336">
    <property type="entry name" value="ACP-like"/>
    <property type="match status" value="1"/>
</dbReference>
<keyword evidence="1" id="KW-0596">Phosphopantetheine</keyword>
<dbReference type="InterPro" id="IPR006162">
    <property type="entry name" value="Ppantetheine_attach_site"/>
</dbReference>
<dbReference type="RefSeq" id="WP_212532073.1">
    <property type="nucleotide sequence ID" value="NZ_JAGSOG010000216.1"/>
</dbReference>
<reference evidence="4" key="1">
    <citation type="submission" date="2021-04" db="EMBL/GenBank/DDBJ databases">
        <title>Genome based classification of Actinospica acidithermotolerans sp. nov., an actinobacterium isolated from an Indonesian hot spring.</title>
        <authorList>
            <person name="Kusuma A.B."/>
            <person name="Putra K.E."/>
            <person name="Nafisah S."/>
            <person name="Loh J."/>
            <person name="Nouioui I."/>
            <person name="Goodfellow M."/>
        </authorList>
    </citation>
    <scope>NUCLEOTIDE SEQUENCE</scope>
    <source>
        <strain evidence="4">CSCA 57</strain>
    </source>
</reference>
<protein>
    <submittedName>
        <fullName evidence="4">Acyl carrier protein</fullName>
    </submittedName>
</protein>
<dbReference type="Pfam" id="PF00550">
    <property type="entry name" value="PP-binding"/>
    <property type="match status" value="1"/>
</dbReference>
<dbReference type="InterPro" id="IPR036736">
    <property type="entry name" value="ACP-like_sf"/>
</dbReference>